<evidence type="ECO:0000256" key="8">
    <source>
        <dbReference type="RuleBase" id="RU364102"/>
    </source>
</evidence>
<accession>A0AA41WRM3</accession>
<comment type="similarity">
    <text evidence="2 8">Belongs to the YscJ lipoprotein family.</text>
</comment>
<feature type="transmembrane region" description="Helical" evidence="8">
    <location>
        <begin position="219"/>
        <end position="239"/>
    </location>
</feature>
<evidence type="ECO:0000256" key="1">
    <source>
        <dbReference type="ARBA" id="ARBA00004459"/>
    </source>
</evidence>
<keyword evidence="8" id="KW-0812">Transmembrane</keyword>
<feature type="domain" description="Flagellar M-ring N-terminal" evidence="9">
    <location>
        <begin position="31"/>
        <end position="196"/>
    </location>
</feature>
<dbReference type="Gene3D" id="3.30.300.30">
    <property type="match status" value="1"/>
</dbReference>
<proteinExistence type="inferred from homology"/>
<dbReference type="InterPro" id="IPR043427">
    <property type="entry name" value="YscJ/FliF"/>
</dbReference>
<dbReference type="Proteomes" id="UP001162793">
    <property type="component" value="Unassembled WGS sequence"/>
</dbReference>
<evidence type="ECO:0000259" key="9">
    <source>
        <dbReference type="Pfam" id="PF01514"/>
    </source>
</evidence>
<sequence length="270" mass="28937">MMRTALPSCRVRRGALALLFVLTALLAGCNKQLFAQLSEADANDMLTVLLQAGIDAQKNSPDDGKTWSVMVDQDAFARAMEVLHSHGLPHEKYASLGDIFKKDGLISTPTEERVRFIYGVSQQLSQTLSRIDGVSVANVQIVLPNNDPLATVVKPSSASVFIKYRPSANVSSLVPSIKNLVVHSVEGLTYENVSVTLVPGTVDAPTADVASRAPAGVSWATLGAVVGALGVIVLLWRAATRLSAVRTRLDAARARLEDKLPARWKKRATA</sequence>
<keyword evidence="7 8" id="KW-0449">Lipoprotein</keyword>
<dbReference type="InterPro" id="IPR045851">
    <property type="entry name" value="AMP-bd_C_sf"/>
</dbReference>
<comment type="subcellular location">
    <subcellularLocation>
        <location evidence="1">Cell outer membrane</location>
        <topology evidence="1">Lipid-anchor</topology>
    </subcellularLocation>
</comment>
<dbReference type="InterPro" id="IPR006182">
    <property type="entry name" value="FliF_N_dom"/>
</dbReference>
<dbReference type="PROSITE" id="PS51257">
    <property type="entry name" value="PROKAR_LIPOPROTEIN"/>
    <property type="match status" value="1"/>
</dbReference>
<evidence type="ECO:0000313" key="10">
    <source>
        <dbReference type="EMBL" id="MCP1171578.1"/>
    </source>
</evidence>
<evidence type="ECO:0000256" key="5">
    <source>
        <dbReference type="ARBA" id="ARBA00023139"/>
    </source>
</evidence>
<organism evidence="10 11">
    <name type="scientific">Ralstonia chuxiongensis</name>
    <dbReference type="NCBI Taxonomy" id="2957504"/>
    <lineage>
        <taxon>Bacteria</taxon>
        <taxon>Pseudomonadati</taxon>
        <taxon>Pseudomonadota</taxon>
        <taxon>Betaproteobacteria</taxon>
        <taxon>Burkholderiales</taxon>
        <taxon>Burkholderiaceae</taxon>
        <taxon>Ralstonia</taxon>
    </lineage>
</organism>
<evidence type="ECO:0000256" key="3">
    <source>
        <dbReference type="ARBA" id="ARBA00022729"/>
    </source>
</evidence>
<dbReference type="PANTHER" id="PTHR30046">
    <property type="entry name" value="FLAGELLAR M-RING PROTEIN"/>
    <property type="match status" value="1"/>
</dbReference>
<comment type="caution">
    <text evidence="10">The sequence shown here is derived from an EMBL/GenBank/DDBJ whole genome shotgun (WGS) entry which is preliminary data.</text>
</comment>
<gene>
    <name evidence="10" type="primary">sctJ</name>
    <name evidence="10" type="ORF">NKG59_04380</name>
</gene>
<keyword evidence="8" id="KW-1133">Transmembrane helix</keyword>
<keyword evidence="5 8" id="KW-0564">Palmitate</keyword>
<dbReference type="AlphaFoldDB" id="A0AA41WRM3"/>
<keyword evidence="6 8" id="KW-0998">Cell outer membrane</keyword>
<dbReference type="GO" id="GO:0009279">
    <property type="term" value="C:cell outer membrane"/>
    <property type="evidence" value="ECO:0007669"/>
    <property type="project" value="UniProtKB-SubCell"/>
</dbReference>
<keyword evidence="3 8" id="KW-0732">Signal</keyword>
<dbReference type="PANTHER" id="PTHR30046:SF2">
    <property type="entry name" value="YOP PROTEINS TRANSLOCATION LIPOPROTEIN J"/>
    <property type="match status" value="1"/>
</dbReference>
<dbReference type="PRINTS" id="PR01338">
    <property type="entry name" value="TYPE3OMKPROT"/>
</dbReference>
<keyword evidence="4 8" id="KW-0472">Membrane</keyword>
<protein>
    <recommendedName>
        <fullName evidence="8">Lipoprotein</fullName>
    </recommendedName>
</protein>
<evidence type="ECO:0000313" key="11">
    <source>
        <dbReference type="Proteomes" id="UP001162793"/>
    </source>
</evidence>
<keyword evidence="11" id="KW-1185">Reference proteome</keyword>
<evidence type="ECO:0000256" key="7">
    <source>
        <dbReference type="ARBA" id="ARBA00023288"/>
    </source>
</evidence>
<dbReference type="GO" id="GO:0009306">
    <property type="term" value="P:protein secretion"/>
    <property type="evidence" value="ECO:0007669"/>
    <property type="project" value="InterPro"/>
</dbReference>
<evidence type="ECO:0000256" key="6">
    <source>
        <dbReference type="ARBA" id="ARBA00023237"/>
    </source>
</evidence>
<name>A0AA41WRM3_9RALS</name>
<dbReference type="Gene3D" id="3.30.70.1530">
    <property type="entry name" value="Hypothetical protein rpa1041"/>
    <property type="match status" value="1"/>
</dbReference>
<evidence type="ECO:0000256" key="4">
    <source>
        <dbReference type="ARBA" id="ARBA00023136"/>
    </source>
</evidence>
<reference evidence="11" key="1">
    <citation type="journal article" date="2023" name="Front. Microbiol.">
        <title>Ralstonia chuxiongensis sp. nov., Ralstonia mojiangensis sp. nov., and Ralstonia soli sp. nov., isolated from tobacco fields, are three novel species in the family Burkholderiaceae.</title>
        <authorList>
            <person name="Lu C.H."/>
            <person name="Zhang Y.Y."/>
            <person name="Jiang N."/>
            <person name="Chen W."/>
            <person name="Shao X."/>
            <person name="Zhao Z.M."/>
            <person name="Lu W.L."/>
            <person name="Hu X."/>
            <person name="Xi Y.X."/>
            <person name="Zou S.Y."/>
            <person name="Wei Q.J."/>
            <person name="Lin Z.L."/>
            <person name="Gong L."/>
            <person name="Gai X.T."/>
            <person name="Zhang L.Q."/>
            <person name="Li J.Y."/>
            <person name="Jin Y."/>
            <person name="Xia Z.Y."/>
        </authorList>
    </citation>
    <scope>NUCLEOTIDE SEQUENCE [LARGE SCALE GENOMIC DNA]</scope>
    <source>
        <strain evidence="11">21YRMH01-3</strain>
    </source>
</reference>
<dbReference type="InterPro" id="IPR003282">
    <property type="entry name" value="T3SS_SctJ"/>
</dbReference>
<dbReference type="Pfam" id="PF01514">
    <property type="entry name" value="YscJ_FliF"/>
    <property type="match status" value="1"/>
</dbReference>
<dbReference type="EMBL" id="JAMYWC010000001">
    <property type="protein sequence ID" value="MCP1171578.1"/>
    <property type="molecule type" value="Genomic_DNA"/>
</dbReference>
<dbReference type="NCBIfam" id="TIGR02544">
    <property type="entry name" value="III_secr_YscJ"/>
    <property type="match status" value="1"/>
</dbReference>
<evidence type="ECO:0000256" key="2">
    <source>
        <dbReference type="ARBA" id="ARBA00009509"/>
    </source>
</evidence>